<dbReference type="GO" id="GO:0008168">
    <property type="term" value="F:methyltransferase activity"/>
    <property type="evidence" value="ECO:0007669"/>
    <property type="project" value="UniProtKB-KW"/>
</dbReference>
<dbReference type="EMBL" id="HF936044">
    <property type="protein sequence ID" value="CCX14766.1"/>
    <property type="molecule type" value="Genomic_DNA"/>
</dbReference>
<dbReference type="SUPFAM" id="SSF53335">
    <property type="entry name" value="S-adenosyl-L-methionine-dependent methyltransferases"/>
    <property type="match status" value="1"/>
</dbReference>
<dbReference type="AlphaFoldDB" id="U4L8E9"/>
<dbReference type="Pfam" id="PF13489">
    <property type="entry name" value="Methyltransf_23"/>
    <property type="match status" value="1"/>
</dbReference>
<name>U4L8E9_PYROM</name>
<dbReference type="PANTHER" id="PTHR43591:SF24">
    <property type="entry name" value="2-METHOXY-6-POLYPRENYL-1,4-BENZOQUINOL METHYLASE, MITOCHONDRIAL"/>
    <property type="match status" value="1"/>
</dbReference>
<dbReference type="OMA" id="INAHCEL"/>
<dbReference type="OrthoDB" id="2013972at2759"/>
<dbReference type="GO" id="GO:0032259">
    <property type="term" value="P:methylation"/>
    <property type="evidence" value="ECO:0007669"/>
    <property type="project" value="UniProtKB-KW"/>
</dbReference>
<evidence type="ECO:0000313" key="1">
    <source>
        <dbReference type="EMBL" id="CCX14766.1"/>
    </source>
</evidence>
<dbReference type="eggNOG" id="ENOG502QSKG">
    <property type="taxonomic scope" value="Eukaryota"/>
</dbReference>
<keyword evidence="1" id="KW-0808">Transferase</keyword>
<dbReference type="PANTHER" id="PTHR43591">
    <property type="entry name" value="METHYLTRANSFERASE"/>
    <property type="match status" value="1"/>
</dbReference>
<keyword evidence="2" id="KW-1185">Reference proteome</keyword>
<gene>
    <name evidence="1" type="ORF">PCON_14360</name>
</gene>
<proteinExistence type="predicted"/>
<reference evidence="1 2" key="1">
    <citation type="journal article" date="2013" name="PLoS Genet.">
        <title>The genome and development-dependent transcriptomes of Pyronema confluens: a window into fungal evolution.</title>
        <authorList>
            <person name="Traeger S."/>
            <person name="Altegoer F."/>
            <person name="Freitag M."/>
            <person name="Gabaldon T."/>
            <person name="Kempken F."/>
            <person name="Kumar A."/>
            <person name="Marcet-Houben M."/>
            <person name="Poggeler S."/>
            <person name="Stajich J.E."/>
            <person name="Nowrousian M."/>
        </authorList>
    </citation>
    <scope>NUCLEOTIDE SEQUENCE [LARGE SCALE GENOMIC DNA]</scope>
    <source>
        <strain evidence="2">CBS 100304</strain>
        <tissue evidence="1">Vegetative mycelium</tissue>
    </source>
</reference>
<organism evidence="1 2">
    <name type="scientific">Pyronema omphalodes (strain CBS 100304)</name>
    <name type="common">Pyronema confluens</name>
    <dbReference type="NCBI Taxonomy" id="1076935"/>
    <lineage>
        <taxon>Eukaryota</taxon>
        <taxon>Fungi</taxon>
        <taxon>Dikarya</taxon>
        <taxon>Ascomycota</taxon>
        <taxon>Pezizomycotina</taxon>
        <taxon>Pezizomycetes</taxon>
        <taxon>Pezizales</taxon>
        <taxon>Pyronemataceae</taxon>
        <taxon>Pyronema</taxon>
    </lineage>
</organism>
<protein>
    <submittedName>
        <fullName evidence="1">Similar to Trans-aconitate 2-methyltransferase acc. no. Q9RX93</fullName>
    </submittedName>
</protein>
<evidence type="ECO:0000313" key="2">
    <source>
        <dbReference type="Proteomes" id="UP000018144"/>
    </source>
</evidence>
<dbReference type="InterPro" id="IPR029063">
    <property type="entry name" value="SAM-dependent_MTases_sf"/>
</dbReference>
<dbReference type="CDD" id="cd02440">
    <property type="entry name" value="AdoMet_MTases"/>
    <property type="match status" value="1"/>
</dbReference>
<dbReference type="Gene3D" id="3.40.50.150">
    <property type="entry name" value="Vaccinia Virus protein VP39"/>
    <property type="match status" value="1"/>
</dbReference>
<keyword evidence="1" id="KW-0489">Methyltransferase</keyword>
<dbReference type="STRING" id="1076935.U4L8E9"/>
<sequence length="339" mass="37981">MASAPSASLGTHLEVDPSVLVDLDVDSYDSSSAFVSSTQSLSSSVDQYFFENGRRYHSYYGTEKNHMPTDEKEQDRLDMHHEIMLQMLEGKLHLAPIGDSPQRILDIGTGTGIWAVDCADTYPSAEVIGTDLSPIQPSWVPPNLKFEVDDMTQEWSYKPDSFDFIHARNLSQCIDHWDELLSQIYLCTKPGGWAEVAELEAKIHTDDNTMAPKFEKWMNSVAEACARINRPTWTAAMARELLEKAGFVDVHVETRKQPFGPWPKDERMKKIGAMVMFTADAGAEGYGLALFTRVLNMSAEESMTICKGASADIKNKNYHVWSPFHVAYGRKPTNTADKV</sequence>
<dbReference type="Proteomes" id="UP000018144">
    <property type="component" value="Unassembled WGS sequence"/>
</dbReference>
<accession>U4L8E9</accession>